<evidence type="ECO:0000313" key="4">
    <source>
        <dbReference type="EMBL" id="NYS97266.1"/>
    </source>
</evidence>
<feature type="non-terminal residue" evidence="4">
    <location>
        <position position="84"/>
    </location>
</feature>
<dbReference type="Proteomes" id="UP000589521">
    <property type="component" value="Unassembled WGS sequence"/>
</dbReference>
<dbReference type="Pfam" id="PF06458">
    <property type="entry name" value="MucBP"/>
    <property type="match status" value="2"/>
</dbReference>
<accession>A0A7Z0M7Q8</accession>
<evidence type="ECO:0000259" key="3">
    <source>
        <dbReference type="Pfam" id="PF06458"/>
    </source>
</evidence>
<comment type="caution">
    <text evidence="4">The sequence shown here is derived from an EMBL/GenBank/DDBJ whole genome shotgun (WGS) entry which is preliminary data.</text>
</comment>
<feature type="region of interest" description="Disordered" evidence="2">
    <location>
        <begin position="60"/>
        <end position="84"/>
    </location>
</feature>
<keyword evidence="1" id="KW-0677">Repeat</keyword>
<dbReference type="AlphaFoldDB" id="A0A7Z0M7Q8"/>
<feature type="non-terminal residue" evidence="4">
    <location>
        <position position="1"/>
    </location>
</feature>
<evidence type="ECO:0000256" key="2">
    <source>
        <dbReference type="SAM" id="MobiDB-lite"/>
    </source>
</evidence>
<dbReference type="InterPro" id="IPR009459">
    <property type="entry name" value="MucBP_dom"/>
</dbReference>
<dbReference type="RefSeq" id="WP_179925841.1">
    <property type="nucleotide sequence ID" value="NZ_JACBXX010000183.1"/>
</dbReference>
<feature type="domain" description="MucBP" evidence="3">
    <location>
        <begin position="4"/>
        <end position="38"/>
    </location>
</feature>
<name>A0A7Z0M7Q8_9STRE</name>
<sequence>KDGKTYVLSATKPVRDSQGDAPETGKVTEGEQTVVYQYVLKEEPKGNVVVNYKDTAGNVIKDPVKDETDKPVDEPYDTTDNKPE</sequence>
<reference evidence="4 5" key="1">
    <citation type="submission" date="2020-07" db="EMBL/GenBank/DDBJ databases">
        <title>MOT database genomes.</title>
        <authorList>
            <person name="Joseph S."/>
            <person name="Aduse-Opoku J."/>
            <person name="Hashim A."/>
            <person name="Wade W."/>
            <person name="Curtis M."/>
        </authorList>
    </citation>
    <scope>NUCLEOTIDE SEQUENCE [LARGE SCALE GENOMIC DNA]</scope>
    <source>
        <strain evidence="4 5">STR</strain>
    </source>
</reference>
<proteinExistence type="predicted"/>
<organism evidence="4 5">
    <name type="scientific">Streptococcus danieliae</name>
    <dbReference type="NCBI Taxonomy" id="747656"/>
    <lineage>
        <taxon>Bacteria</taxon>
        <taxon>Bacillati</taxon>
        <taxon>Bacillota</taxon>
        <taxon>Bacilli</taxon>
        <taxon>Lactobacillales</taxon>
        <taxon>Streptococcaceae</taxon>
        <taxon>Streptococcus</taxon>
    </lineage>
</organism>
<feature type="domain" description="MucBP" evidence="3">
    <location>
        <begin position="47"/>
        <end position="81"/>
    </location>
</feature>
<evidence type="ECO:0000313" key="5">
    <source>
        <dbReference type="Proteomes" id="UP000589521"/>
    </source>
</evidence>
<feature type="compositionally biased region" description="Basic and acidic residues" evidence="2">
    <location>
        <begin position="62"/>
        <end position="84"/>
    </location>
</feature>
<dbReference type="EMBL" id="JACBXX010000183">
    <property type="protein sequence ID" value="NYS97266.1"/>
    <property type="molecule type" value="Genomic_DNA"/>
</dbReference>
<evidence type="ECO:0000256" key="1">
    <source>
        <dbReference type="ARBA" id="ARBA00022737"/>
    </source>
</evidence>
<gene>
    <name evidence="4" type="ORF">HZY94_08780</name>
</gene>
<feature type="region of interest" description="Disordered" evidence="2">
    <location>
        <begin position="1"/>
        <end position="26"/>
    </location>
</feature>
<protein>
    <submittedName>
        <fullName evidence="4">MucBP domain-containing protein</fullName>
    </submittedName>
</protein>